<name>A0A1Y3Z6C5_9BACE</name>
<keyword evidence="5" id="KW-0547">Nucleotide-binding</keyword>
<evidence type="ECO:0000256" key="4">
    <source>
        <dbReference type="ARBA" id="ARBA00022679"/>
    </source>
</evidence>
<evidence type="ECO:0000259" key="16">
    <source>
        <dbReference type="PROSITE" id="PS50110"/>
    </source>
</evidence>
<dbReference type="InterPro" id="IPR004358">
    <property type="entry name" value="Sig_transdc_His_kin-like_C"/>
</dbReference>
<gene>
    <name evidence="17" type="ORF">B5F97_04725</name>
</gene>
<dbReference type="PANTHER" id="PTHR43547:SF2">
    <property type="entry name" value="HYBRID SIGNAL TRANSDUCTION HISTIDINE KINASE C"/>
    <property type="match status" value="1"/>
</dbReference>
<sequence>MAKIKGITMFKRIFLFVLWLIFVVPSALGQPPHTFTQYTSENGLSQKTIQNIMQDHKGLMWFTTWDGLYKFDGYTFKNYKAHPGDNIELSNNRLGYIKEDCYGYIWIQSYDHKVYRFNPGTEQFQSIPYENYSAQNIYVLPTGSIWITTTHNDLLHITTNPQNHTLTVTDFFKSQQISSPGKVNNIYLDRQQNQWILTEQGIYRFNANSQKKQVTSFFTSLSPQNNNSFYDAIENENSIYFSSQKGKILQFHNGNFTSDSLPIRSSIRFIRQLAKGNLFVGTDYDGFFIYNTKTGKYKQYNREGHKGLKDNEIKDIYIDSHRHVWIRTNIPGITHFNPFNEKIDHFILQDKYGKDITESRMEINVYEDINGSTWIHPAGGGFAWYNRKENRLIPFYNPILQTGWSSENRVASAFTDRQGNLWLCSFGNGLEKITFNTSHFHLLPIRPHDLEYAGNNIRAIFQDSNGNIWVGSKDKIIRVYDKKLHYLGSLTSQGTISLNSTEELGMAYSFFEDHEGTIWIGTKGKGLIAARRQHTASLKFQLHHYMTDDKDLYSLSGNEIYSLYEDTNQRLWIATFEGGVNYLDLKTAMRFPRFINHRNQLKNYPITQCYRTRFITGDEQGNIWIGSSAGLLMCNNPNSNPEQIRFRHFSRIPGDIHSLSNNDVHSIFFSKNKEMYVATFGGGFNKLISFENEEAKFQPYTTKDGLSSDILLSIEEDTKGNLWLATEEDLCKFNPVTEKFTIYQAKSFPVHTNFNEGAALHTQDGKFIFNTGKGMLYFSPDSINNSNYIPPIILTQFQQTEDTPGTQSRKILTNNIDDTQSIELPHNQNSFNIQFAALDMKYPNSISYAYKLEGFEKKWNYIGHQRTATYTNLPRGNYNLKIKSTNSDGIWVENTRTLNITVLPSFWETPWAYLLYISGIILTILTASYILFTIFRLKHKVTIEQQISDIKLRFFTNISHELRTPLTLIAGPIEHVLQNGNLNNEEKEQLILIERNTHRMLRLVNQILDFRKIQNKKMKMRVQQIDLIAFTRHIMENFDSMADEHQIDFKLICQPTSLCIWADADKLEKILFNLLSNAFKYTPQGKEIKVTIQESEKDVTVSVEDQGIGIAENKQKALFTRFENLVDKNLFNQSSTGIGLSLVKELIDMHHGKIDFYSKPGEGSRFAIHLLKGKEHYDISTEFIISDQAVTSINETYANGALSLINEDTNNSISTDKETLLIVEDNAELRFFLRTIFTPYFNVIEATNGNSGIEKSKQFLPDIIISDVMMPQKDGIEMLHELREEITTSHIPIVLLTAKSTIESKLAGMKFGADDYITKPFSATFLKARIFNLLEQRKKLQALYCASLQPSIQAQIEQQTELPTAPQLSPNDQKFMDTILSFINKHLDNGDLMVEDIAKEANMSRSVFFKKLKTLTGLSPVEFLKDIRIKNAAELIKRNEYNMAQIAYMVGFNDSHYFSKCFKQQYGITPTEYKDKWLK</sequence>
<dbReference type="Gene3D" id="1.10.287.130">
    <property type="match status" value="1"/>
</dbReference>
<feature type="domain" description="Response regulatory" evidence="16">
    <location>
        <begin position="1219"/>
        <end position="1334"/>
    </location>
</feature>
<evidence type="ECO:0000256" key="13">
    <source>
        <dbReference type="SAM" id="Phobius"/>
    </source>
</evidence>
<dbReference type="PANTHER" id="PTHR43547">
    <property type="entry name" value="TWO-COMPONENT HISTIDINE KINASE"/>
    <property type="match status" value="1"/>
</dbReference>
<dbReference type="Proteomes" id="UP000195386">
    <property type="component" value="Unassembled WGS sequence"/>
</dbReference>
<evidence type="ECO:0000256" key="1">
    <source>
        <dbReference type="ARBA" id="ARBA00000085"/>
    </source>
</evidence>
<dbReference type="Gene3D" id="3.40.50.2300">
    <property type="match status" value="1"/>
</dbReference>
<dbReference type="InterPro" id="IPR018062">
    <property type="entry name" value="HTH_AraC-typ_CS"/>
</dbReference>
<evidence type="ECO:0000256" key="7">
    <source>
        <dbReference type="ARBA" id="ARBA00022840"/>
    </source>
</evidence>
<evidence type="ECO:0000256" key="9">
    <source>
        <dbReference type="ARBA" id="ARBA00023015"/>
    </source>
</evidence>
<dbReference type="GO" id="GO:0003700">
    <property type="term" value="F:DNA-binding transcription factor activity"/>
    <property type="evidence" value="ECO:0007669"/>
    <property type="project" value="InterPro"/>
</dbReference>
<evidence type="ECO:0000256" key="3">
    <source>
        <dbReference type="ARBA" id="ARBA00022553"/>
    </source>
</evidence>
<feature type="domain" description="Histidine kinase" evidence="15">
    <location>
        <begin position="957"/>
        <end position="1174"/>
    </location>
</feature>
<dbReference type="Gene3D" id="2.60.40.10">
    <property type="entry name" value="Immunoglobulins"/>
    <property type="match status" value="1"/>
</dbReference>
<dbReference type="Gene3D" id="1.10.10.60">
    <property type="entry name" value="Homeodomain-like"/>
    <property type="match status" value="2"/>
</dbReference>
<organism evidence="17 18">
    <name type="scientific">Bacteroides clarus</name>
    <dbReference type="NCBI Taxonomy" id="626929"/>
    <lineage>
        <taxon>Bacteria</taxon>
        <taxon>Pseudomonadati</taxon>
        <taxon>Bacteroidota</taxon>
        <taxon>Bacteroidia</taxon>
        <taxon>Bacteroidales</taxon>
        <taxon>Bacteroidaceae</taxon>
        <taxon>Bacteroides</taxon>
    </lineage>
</organism>
<comment type="caution">
    <text evidence="17">The sequence shown here is derived from an EMBL/GenBank/DDBJ whole genome shotgun (WGS) entry which is preliminary data.</text>
</comment>
<evidence type="ECO:0000256" key="10">
    <source>
        <dbReference type="ARBA" id="ARBA00023125"/>
    </source>
</evidence>
<dbReference type="CDD" id="cd00082">
    <property type="entry name" value="HisKA"/>
    <property type="match status" value="1"/>
</dbReference>
<keyword evidence="10" id="KW-0238">DNA-binding</keyword>
<dbReference type="SUPFAM" id="SSF52172">
    <property type="entry name" value="CheY-like"/>
    <property type="match status" value="1"/>
</dbReference>
<dbReference type="InterPro" id="IPR036890">
    <property type="entry name" value="HATPase_C_sf"/>
</dbReference>
<protein>
    <recommendedName>
        <fullName evidence="2">histidine kinase</fullName>
        <ecNumber evidence="2">2.7.13.3</ecNumber>
    </recommendedName>
</protein>
<evidence type="ECO:0000259" key="15">
    <source>
        <dbReference type="PROSITE" id="PS50109"/>
    </source>
</evidence>
<evidence type="ECO:0000256" key="12">
    <source>
        <dbReference type="PROSITE-ProRule" id="PRU00169"/>
    </source>
</evidence>
<dbReference type="Gene3D" id="2.130.10.10">
    <property type="entry name" value="YVTN repeat-like/Quinoprotein amine dehydrogenase"/>
    <property type="match status" value="4"/>
</dbReference>
<dbReference type="FunFam" id="1.10.287.130:FF:000045">
    <property type="entry name" value="Two-component system sensor histidine kinase/response regulator"/>
    <property type="match status" value="1"/>
</dbReference>
<dbReference type="FunFam" id="3.30.565.10:FF:000037">
    <property type="entry name" value="Hybrid sensor histidine kinase/response regulator"/>
    <property type="match status" value="1"/>
</dbReference>
<evidence type="ECO:0000259" key="14">
    <source>
        <dbReference type="PROSITE" id="PS01124"/>
    </source>
</evidence>
<dbReference type="InterPro" id="IPR011123">
    <property type="entry name" value="Y_Y_Y"/>
</dbReference>
<proteinExistence type="predicted"/>
<dbReference type="SMART" id="SM00342">
    <property type="entry name" value="HTH_ARAC"/>
    <property type="match status" value="1"/>
</dbReference>
<dbReference type="GO" id="GO:0000155">
    <property type="term" value="F:phosphorelay sensor kinase activity"/>
    <property type="evidence" value="ECO:0007669"/>
    <property type="project" value="InterPro"/>
</dbReference>
<evidence type="ECO:0000313" key="18">
    <source>
        <dbReference type="Proteomes" id="UP000195386"/>
    </source>
</evidence>
<keyword evidence="8" id="KW-0902">Two-component regulatory system</keyword>
<dbReference type="GO" id="GO:0043565">
    <property type="term" value="F:sequence-specific DNA binding"/>
    <property type="evidence" value="ECO:0007669"/>
    <property type="project" value="InterPro"/>
</dbReference>
<keyword evidence="3 12" id="KW-0597">Phosphoprotein</keyword>
<dbReference type="RefSeq" id="WP_087425593.1">
    <property type="nucleotide sequence ID" value="NZ_CATZGC010000025.1"/>
</dbReference>
<dbReference type="InterPro" id="IPR003661">
    <property type="entry name" value="HisK_dim/P_dom"/>
</dbReference>
<dbReference type="PROSITE" id="PS00041">
    <property type="entry name" value="HTH_ARAC_FAMILY_1"/>
    <property type="match status" value="1"/>
</dbReference>
<dbReference type="CDD" id="cd17574">
    <property type="entry name" value="REC_OmpR"/>
    <property type="match status" value="1"/>
</dbReference>
<dbReference type="Pfam" id="PF00072">
    <property type="entry name" value="Response_reg"/>
    <property type="match status" value="1"/>
</dbReference>
<dbReference type="Pfam" id="PF12833">
    <property type="entry name" value="HTH_18"/>
    <property type="match status" value="1"/>
</dbReference>
<keyword evidence="13" id="KW-1133">Transmembrane helix</keyword>
<dbReference type="SUPFAM" id="SSF55874">
    <property type="entry name" value="ATPase domain of HSP90 chaperone/DNA topoisomerase II/histidine kinase"/>
    <property type="match status" value="1"/>
</dbReference>
<dbReference type="PROSITE" id="PS01124">
    <property type="entry name" value="HTH_ARAC_FAMILY_2"/>
    <property type="match status" value="1"/>
</dbReference>
<keyword evidence="11" id="KW-0804">Transcription</keyword>
<dbReference type="PROSITE" id="PS50110">
    <property type="entry name" value="RESPONSE_REGULATORY"/>
    <property type="match status" value="1"/>
</dbReference>
<keyword evidence="4" id="KW-0808">Transferase</keyword>
<dbReference type="InterPro" id="IPR036097">
    <property type="entry name" value="HisK_dim/P_sf"/>
</dbReference>
<feature type="modified residue" description="4-aspartylphosphate" evidence="12">
    <location>
        <position position="1267"/>
    </location>
</feature>
<dbReference type="InterPro" id="IPR013783">
    <property type="entry name" value="Ig-like_fold"/>
</dbReference>
<evidence type="ECO:0000256" key="2">
    <source>
        <dbReference type="ARBA" id="ARBA00012438"/>
    </source>
</evidence>
<evidence type="ECO:0000313" key="17">
    <source>
        <dbReference type="EMBL" id="OUO02091.1"/>
    </source>
</evidence>
<dbReference type="SUPFAM" id="SSF47384">
    <property type="entry name" value="Homodimeric domain of signal transducing histidine kinase"/>
    <property type="match status" value="1"/>
</dbReference>
<evidence type="ECO:0000256" key="8">
    <source>
        <dbReference type="ARBA" id="ARBA00023012"/>
    </source>
</evidence>
<dbReference type="SMART" id="SM00387">
    <property type="entry name" value="HATPase_c"/>
    <property type="match status" value="1"/>
</dbReference>
<keyword evidence="13" id="KW-0472">Membrane</keyword>
<dbReference type="Pfam" id="PF07494">
    <property type="entry name" value="Reg_prop"/>
    <property type="match status" value="2"/>
</dbReference>
<dbReference type="InterPro" id="IPR011047">
    <property type="entry name" value="Quinoprotein_ADH-like_sf"/>
</dbReference>
<dbReference type="Pfam" id="PF07495">
    <property type="entry name" value="Y_Y_Y"/>
    <property type="match status" value="1"/>
</dbReference>
<comment type="catalytic activity">
    <reaction evidence="1">
        <text>ATP + protein L-histidine = ADP + protein N-phospho-L-histidine.</text>
        <dbReference type="EC" id="2.7.13.3"/>
    </reaction>
</comment>
<evidence type="ECO:0000256" key="5">
    <source>
        <dbReference type="ARBA" id="ARBA00022741"/>
    </source>
</evidence>
<dbReference type="Pfam" id="PF02518">
    <property type="entry name" value="HATPase_c"/>
    <property type="match status" value="1"/>
</dbReference>
<dbReference type="InterPro" id="IPR011006">
    <property type="entry name" value="CheY-like_superfamily"/>
</dbReference>
<dbReference type="GO" id="GO:0005524">
    <property type="term" value="F:ATP binding"/>
    <property type="evidence" value="ECO:0007669"/>
    <property type="project" value="UniProtKB-KW"/>
</dbReference>
<dbReference type="InterPro" id="IPR011110">
    <property type="entry name" value="Reg_prop"/>
</dbReference>
<reference evidence="18" key="1">
    <citation type="submission" date="2017-04" db="EMBL/GenBank/DDBJ databases">
        <title>Function of individual gut microbiota members based on whole genome sequencing of pure cultures obtained from chicken caecum.</title>
        <authorList>
            <person name="Medvecky M."/>
            <person name="Cejkova D."/>
            <person name="Polansky O."/>
            <person name="Karasova D."/>
            <person name="Kubasova T."/>
            <person name="Cizek A."/>
            <person name="Rychlik I."/>
        </authorList>
    </citation>
    <scope>NUCLEOTIDE SEQUENCE [LARGE SCALE GENOMIC DNA]</scope>
    <source>
        <strain evidence="18">An43</strain>
    </source>
</reference>
<accession>A0A1Y3Z6C5</accession>
<dbReference type="Pfam" id="PF00512">
    <property type="entry name" value="HisKA"/>
    <property type="match status" value="1"/>
</dbReference>
<dbReference type="InterPro" id="IPR009057">
    <property type="entry name" value="Homeodomain-like_sf"/>
</dbReference>
<dbReference type="PROSITE" id="PS50109">
    <property type="entry name" value="HIS_KIN"/>
    <property type="match status" value="1"/>
</dbReference>
<dbReference type="SUPFAM" id="SSF46689">
    <property type="entry name" value="Homeodomain-like"/>
    <property type="match status" value="1"/>
</dbReference>
<keyword evidence="9" id="KW-0805">Transcription regulation</keyword>
<dbReference type="InterPro" id="IPR003594">
    <property type="entry name" value="HATPase_dom"/>
</dbReference>
<dbReference type="InterPro" id="IPR005467">
    <property type="entry name" value="His_kinase_dom"/>
</dbReference>
<dbReference type="InterPro" id="IPR015943">
    <property type="entry name" value="WD40/YVTN_repeat-like_dom_sf"/>
</dbReference>
<feature type="domain" description="HTH araC/xylS-type" evidence="14">
    <location>
        <begin position="1377"/>
        <end position="1476"/>
    </location>
</feature>
<dbReference type="SMART" id="SM00388">
    <property type="entry name" value="HisKA"/>
    <property type="match status" value="1"/>
</dbReference>
<dbReference type="Gene3D" id="3.30.565.10">
    <property type="entry name" value="Histidine kinase-like ATPase, C-terminal domain"/>
    <property type="match status" value="1"/>
</dbReference>
<dbReference type="EC" id="2.7.13.3" evidence="2"/>
<keyword evidence="13" id="KW-0812">Transmembrane</keyword>
<evidence type="ECO:0000256" key="11">
    <source>
        <dbReference type="ARBA" id="ARBA00023163"/>
    </source>
</evidence>
<keyword evidence="6 17" id="KW-0418">Kinase</keyword>
<dbReference type="InterPro" id="IPR001789">
    <property type="entry name" value="Sig_transdc_resp-reg_receiver"/>
</dbReference>
<dbReference type="SMART" id="SM00448">
    <property type="entry name" value="REC"/>
    <property type="match status" value="1"/>
</dbReference>
<dbReference type="FunFam" id="2.60.40.10:FF:000791">
    <property type="entry name" value="Two-component system sensor histidine kinase/response regulator"/>
    <property type="match status" value="1"/>
</dbReference>
<dbReference type="SUPFAM" id="SSF50998">
    <property type="entry name" value="Quinoprotein alcohol dehydrogenase-like"/>
    <property type="match status" value="1"/>
</dbReference>
<keyword evidence="7" id="KW-0067">ATP-binding</keyword>
<evidence type="ECO:0000256" key="6">
    <source>
        <dbReference type="ARBA" id="ARBA00022777"/>
    </source>
</evidence>
<dbReference type="PRINTS" id="PR00344">
    <property type="entry name" value="BCTRLSENSOR"/>
</dbReference>
<dbReference type="EMBL" id="NFII01000003">
    <property type="protein sequence ID" value="OUO02091.1"/>
    <property type="molecule type" value="Genomic_DNA"/>
</dbReference>
<feature type="transmembrane region" description="Helical" evidence="13">
    <location>
        <begin position="911"/>
        <end position="932"/>
    </location>
</feature>
<dbReference type="InterPro" id="IPR018060">
    <property type="entry name" value="HTH_AraC"/>
</dbReference>